<reference evidence="7" key="1">
    <citation type="submission" date="2023-07" db="EMBL/GenBank/DDBJ databases">
        <authorList>
            <consortium name="AG Swart"/>
            <person name="Singh M."/>
            <person name="Singh A."/>
            <person name="Seah K."/>
            <person name="Emmerich C."/>
        </authorList>
    </citation>
    <scope>NUCLEOTIDE SEQUENCE</scope>
    <source>
        <strain evidence="7">DP1</strain>
    </source>
</reference>
<dbReference type="GO" id="GO:0016485">
    <property type="term" value="P:protein processing"/>
    <property type="evidence" value="ECO:0007669"/>
    <property type="project" value="UniProtKB-ARBA"/>
</dbReference>
<evidence type="ECO:0000256" key="2">
    <source>
        <dbReference type="ARBA" id="ARBA00022670"/>
    </source>
</evidence>
<keyword evidence="8" id="KW-1185">Reference proteome</keyword>
<keyword evidence="3" id="KW-0064">Aspartyl protease</keyword>
<dbReference type="InterPro" id="IPR033121">
    <property type="entry name" value="PEPTIDASE_A1"/>
</dbReference>
<comment type="caution">
    <text evidence="7">The sequence shown here is derived from an EMBL/GenBank/DDBJ whole genome shotgun (WGS) entry which is preliminary data.</text>
</comment>
<dbReference type="FunFam" id="2.40.70.10:FF:000115">
    <property type="entry name" value="Lysosomal aspartic protease"/>
    <property type="match status" value="1"/>
</dbReference>
<evidence type="ECO:0000313" key="7">
    <source>
        <dbReference type="EMBL" id="CAI2366814.1"/>
    </source>
</evidence>
<keyword evidence="4" id="KW-0378">Hydrolase</keyword>
<comment type="similarity">
    <text evidence="1">Belongs to the peptidase A1 family.</text>
</comment>
<accession>A0AAD1UK78</accession>
<evidence type="ECO:0000313" key="8">
    <source>
        <dbReference type="Proteomes" id="UP001295684"/>
    </source>
</evidence>
<dbReference type="Gene3D" id="2.40.70.10">
    <property type="entry name" value="Acid Proteases"/>
    <property type="match status" value="2"/>
</dbReference>
<dbReference type="InterPro" id="IPR001461">
    <property type="entry name" value="Aspartic_peptidase_A1"/>
</dbReference>
<dbReference type="Proteomes" id="UP001295684">
    <property type="component" value="Unassembled WGS sequence"/>
</dbReference>
<evidence type="ECO:0000259" key="6">
    <source>
        <dbReference type="PROSITE" id="PS51767"/>
    </source>
</evidence>
<dbReference type="PROSITE" id="PS51767">
    <property type="entry name" value="PEPTIDASE_A1"/>
    <property type="match status" value="1"/>
</dbReference>
<dbReference type="PANTHER" id="PTHR47966">
    <property type="entry name" value="BETA-SITE APP-CLEAVING ENZYME, ISOFORM A-RELATED"/>
    <property type="match status" value="1"/>
</dbReference>
<dbReference type="PANTHER" id="PTHR47966:SF51">
    <property type="entry name" value="BETA-SITE APP-CLEAVING ENZYME, ISOFORM A-RELATED"/>
    <property type="match status" value="1"/>
</dbReference>
<keyword evidence="2" id="KW-0645">Protease</keyword>
<evidence type="ECO:0000256" key="1">
    <source>
        <dbReference type="ARBA" id="ARBA00007447"/>
    </source>
</evidence>
<sequence>MTILLLILVLISTSVLCTISEGNLNDLSVRVEEKGKIFRLVKHPNNNLNVRSARKQYNIPNKHQKSLLQLKYQAEDYFESGEARDDTSDGEVSSPMRDLPFNGFTSVVGVGNPPQTFYCIFDTGSSVMFVNSFACDNQNCGINPQFQSANSETYDNSNAYTETIFYGGGYLDGTVIRDSVYIETMEVQQQDIALVTSEDDGSTPNFSCVIGLSFPELSPNGESLLFDNMIDQGLLNEALFTTYYYNDLEHADLYFGGILDKYYEGEINYVPVQVREHWNIKVDDVLIDGVSTGICSEDEGCIGLVDTGTNSNSIEGEAFDVVTNAIFGGSDLQYGFPCNMQNVDLPDISYVIGGVSYEFDYHEYTIEDFGYCQLDMFDMDVFNEPGRPSIVLGVSFLKKYFTVWDRRDAEAPQMGFAVKAHLEIPYEEFYEVDAIPDNSEFESQ</sequence>
<dbReference type="SUPFAM" id="SSF50630">
    <property type="entry name" value="Acid proteases"/>
    <property type="match status" value="1"/>
</dbReference>
<gene>
    <name evidence="7" type="ORF">ECRASSUSDP1_LOCUS8088</name>
</gene>
<evidence type="ECO:0000256" key="3">
    <source>
        <dbReference type="ARBA" id="ARBA00022750"/>
    </source>
</evidence>
<feature type="domain" description="Peptidase A1" evidence="6">
    <location>
        <begin position="104"/>
        <end position="417"/>
    </location>
</feature>
<evidence type="ECO:0000256" key="4">
    <source>
        <dbReference type="ARBA" id="ARBA00022801"/>
    </source>
</evidence>
<dbReference type="GO" id="GO:0004190">
    <property type="term" value="F:aspartic-type endopeptidase activity"/>
    <property type="evidence" value="ECO:0007669"/>
    <property type="project" value="UniProtKB-KW"/>
</dbReference>
<keyword evidence="5" id="KW-0732">Signal</keyword>
<dbReference type="AlphaFoldDB" id="A0AAD1UK78"/>
<dbReference type="EMBL" id="CAMPGE010007896">
    <property type="protein sequence ID" value="CAI2366814.1"/>
    <property type="molecule type" value="Genomic_DNA"/>
</dbReference>
<name>A0AAD1UK78_EUPCR</name>
<evidence type="ECO:0000256" key="5">
    <source>
        <dbReference type="SAM" id="SignalP"/>
    </source>
</evidence>
<organism evidence="7 8">
    <name type="scientific">Euplotes crassus</name>
    <dbReference type="NCBI Taxonomy" id="5936"/>
    <lineage>
        <taxon>Eukaryota</taxon>
        <taxon>Sar</taxon>
        <taxon>Alveolata</taxon>
        <taxon>Ciliophora</taxon>
        <taxon>Intramacronucleata</taxon>
        <taxon>Spirotrichea</taxon>
        <taxon>Hypotrichia</taxon>
        <taxon>Euplotida</taxon>
        <taxon>Euplotidae</taxon>
        <taxon>Moneuplotes</taxon>
    </lineage>
</organism>
<dbReference type="InterPro" id="IPR021109">
    <property type="entry name" value="Peptidase_aspartic_dom_sf"/>
</dbReference>
<proteinExistence type="inferred from homology"/>
<feature type="signal peptide" evidence="5">
    <location>
        <begin position="1"/>
        <end position="17"/>
    </location>
</feature>
<feature type="chain" id="PRO_5042091523" description="Peptidase A1 domain-containing protein" evidence="5">
    <location>
        <begin position="18"/>
        <end position="444"/>
    </location>
</feature>
<protein>
    <recommendedName>
        <fullName evidence="6">Peptidase A1 domain-containing protein</fullName>
    </recommendedName>
</protein>
<dbReference type="PRINTS" id="PR00792">
    <property type="entry name" value="PEPSIN"/>
</dbReference>
<dbReference type="Pfam" id="PF00026">
    <property type="entry name" value="Asp"/>
    <property type="match status" value="1"/>
</dbReference>